<dbReference type="NCBIfam" id="TIGR01509">
    <property type="entry name" value="HAD-SF-IA-v3"/>
    <property type="match status" value="1"/>
</dbReference>
<accession>A0ABV5Z905</accession>
<proteinExistence type="predicted"/>
<dbReference type="Gene3D" id="1.10.150.240">
    <property type="entry name" value="Putative phosphatase, domain 2"/>
    <property type="match status" value="1"/>
</dbReference>
<dbReference type="SUPFAM" id="SSF56784">
    <property type="entry name" value="HAD-like"/>
    <property type="match status" value="1"/>
</dbReference>
<evidence type="ECO:0000313" key="1">
    <source>
        <dbReference type="EMBL" id="MFB9885118.1"/>
    </source>
</evidence>
<sequence>MQQSIKLVIFDWDGTLMNSGQRIHDCMAAAIAEVGLPVPDSQAILSRIGLGLPEYLMDLLPQASAQERQQVRQNYVDYFIAAEQQPSPLFSGAEQVLEQLQQAGLSLAVATGKSRRGLNRVFAKTGLDRYFAHSRCADETASKPDPLMLYQLLEVAQVQASEAVMVGDTSYDMAMAQAAAMPRVAVTYGVHDVARLSAYPLDGVLEDIRALPHWLSTRGVKV</sequence>
<dbReference type="InterPro" id="IPR023198">
    <property type="entry name" value="PGP-like_dom2"/>
</dbReference>
<dbReference type="GO" id="GO:0016787">
    <property type="term" value="F:hydrolase activity"/>
    <property type="evidence" value="ECO:0007669"/>
    <property type="project" value="UniProtKB-KW"/>
</dbReference>
<dbReference type="PANTHER" id="PTHR43434">
    <property type="entry name" value="PHOSPHOGLYCOLATE PHOSPHATASE"/>
    <property type="match status" value="1"/>
</dbReference>
<dbReference type="Gene3D" id="3.40.50.1000">
    <property type="entry name" value="HAD superfamily/HAD-like"/>
    <property type="match status" value="1"/>
</dbReference>
<dbReference type="Proteomes" id="UP001589628">
    <property type="component" value="Unassembled WGS sequence"/>
</dbReference>
<dbReference type="EMBL" id="JBHLZN010000001">
    <property type="protein sequence ID" value="MFB9885118.1"/>
    <property type="molecule type" value="Genomic_DNA"/>
</dbReference>
<dbReference type="NCBIfam" id="TIGR01549">
    <property type="entry name" value="HAD-SF-IA-v1"/>
    <property type="match status" value="1"/>
</dbReference>
<dbReference type="InterPro" id="IPR041492">
    <property type="entry name" value="HAD_2"/>
</dbReference>
<keyword evidence="1" id="KW-0378">Hydrolase</keyword>
<dbReference type="InterPro" id="IPR050155">
    <property type="entry name" value="HAD-like_hydrolase_sf"/>
</dbReference>
<keyword evidence="2" id="KW-1185">Reference proteome</keyword>
<dbReference type="SFLD" id="SFLDS00003">
    <property type="entry name" value="Haloacid_Dehalogenase"/>
    <property type="match status" value="1"/>
</dbReference>
<dbReference type="SFLD" id="SFLDG01129">
    <property type="entry name" value="C1.5:_HAD__Beta-PGM__Phosphata"/>
    <property type="match status" value="1"/>
</dbReference>
<organism evidence="1 2">
    <name type="scientific">Balneatrix alpica</name>
    <dbReference type="NCBI Taxonomy" id="75684"/>
    <lineage>
        <taxon>Bacteria</taxon>
        <taxon>Pseudomonadati</taxon>
        <taxon>Pseudomonadota</taxon>
        <taxon>Gammaproteobacteria</taxon>
        <taxon>Oceanospirillales</taxon>
        <taxon>Balneatrichaceae</taxon>
        <taxon>Balneatrix</taxon>
    </lineage>
</organism>
<comment type="caution">
    <text evidence="1">The sequence shown here is derived from an EMBL/GenBank/DDBJ whole genome shotgun (WGS) entry which is preliminary data.</text>
</comment>
<dbReference type="EC" id="3.-.-.-" evidence="1"/>
<dbReference type="RefSeq" id="WP_035461353.1">
    <property type="nucleotide sequence ID" value="NZ_JBHLZN010000001.1"/>
</dbReference>
<dbReference type="SFLD" id="SFLDG01135">
    <property type="entry name" value="C1.5.6:_HAD__Beta-PGM__Phospha"/>
    <property type="match status" value="1"/>
</dbReference>
<dbReference type="InterPro" id="IPR023214">
    <property type="entry name" value="HAD_sf"/>
</dbReference>
<reference evidence="1 2" key="1">
    <citation type="submission" date="2024-09" db="EMBL/GenBank/DDBJ databases">
        <authorList>
            <person name="Sun Q."/>
            <person name="Mori K."/>
        </authorList>
    </citation>
    <scope>NUCLEOTIDE SEQUENCE [LARGE SCALE GENOMIC DNA]</scope>
    <source>
        <strain evidence="1 2">ATCC 51285</strain>
    </source>
</reference>
<dbReference type="InterPro" id="IPR036412">
    <property type="entry name" value="HAD-like_sf"/>
</dbReference>
<protein>
    <submittedName>
        <fullName evidence="1">HAD family hydrolase</fullName>
        <ecNumber evidence="1">3.-.-.-</ecNumber>
    </submittedName>
</protein>
<name>A0ABV5Z905_9GAMM</name>
<dbReference type="InterPro" id="IPR006439">
    <property type="entry name" value="HAD-SF_hydro_IA"/>
</dbReference>
<gene>
    <name evidence="1" type="ORF">ACFFLH_01655</name>
</gene>
<dbReference type="Pfam" id="PF13419">
    <property type="entry name" value="HAD_2"/>
    <property type="match status" value="1"/>
</dbReference>
<dbReference type="PANTHER" id="PTHR43434:SF24">
    <property type="entry name" value="HYDROLASE-RELATED"/>
    <property type="match status" value="1"/>
</dbReference>
<evidence type="ECO:0000313" key="2">
    <source>
        <dbReference type="Proteomes" id="UP001589628"/>
    </source>
</evidence>